<dbReference type="CDD" id="cd01310">
    <property type="entry name" value="TatD_DNAse"/>
    <property type="match status" value="1"/>
</dbReference>
<dbReference type="PIRSF" id="PIRSF005902">
    <property type="entry name" value="DNase_TatD"/>
    <property type="match status" value="1"/>
</dbReference>
<proteinExistence type="inferred from homology"/>
<dbReference type="eggNOG" id="COG0084">
    <property type="taxonomic scope" value="Bacteria"/>
</dbReference>
<dbReference type="InterPro" id="IPR001130">
    <property type="entry name" value="TatD-like"/>
</dbReference>
<evidence type="ECO:0000313" key="4">
    <source>
        <dbReference type="EMBL" id="EAQ99581.1"/>
    </source>
</evidence>
<gene>
    <name evidence="4" type="ORF">KT71_17966</name>
</gene>
<evidence type="ECO:0000256" key="2">
    <source>
        <dbReference type="ARBA" id="ARBA00022801"/>
    </source>
</evidence>
<dbReference type="AlphaFoldDB" id="A4A4F8"/>
<feature type="binding site" evidence="3">
    <location>
        <position position="9"/>
    </location>
    <ligand>
        <name>a divalent metal cation</name>
        <dbReference type="ChEBI" id="CHEBI:60240"/>
        <label>1</label>
    </ligand>
</feature>
<comment type="similarity">
    <text evidence="1">Belongs to the metallo-dependent hydrolases superfamily. TatD-type hydrolase family.</text>
</comment>
<feature type="binding site" evidence="3">
    <location>
        <position position="11"/>
    </location>
    <ligand>
        <name>a divalent metal cation</name>
        <dbReference type="ChEBI" id="CHEBI:60240"/>
        <label>1</label>
    </ligand>
</feature>
<dbReference type="Pfam" id="PF01026">
    <property type="entry name" value="TatD_DNase"/>
    <property type="match status" value="1"/>
</dbReference>
<organism evidence="4 5">
    <name type="scientific">Congregibacter litoralis KT71</name>
    <dbReference type="NCBI Taxonomy" id="314285"/>
    <lineage>
        <taxon>Bacteria</taxon>
        <taxon>Pseudomonadati</taxon>
        <taxon>Pseudomonadota</taxon>
        <taxon>Gammaproteobacteria</taxon>
        <taxon>Cellvibrionales</taxon>
        <taxon>Halieaceae</taxon>
        <taxon>Congregibacter</taxon>
    </lineage>
</organism>
<dbReference type="GO" id="GO:0016788">
    <property type="term" value="F:hydrolase activity, acting on ester bonds"/>
    <property type="evidence" value="ECO:0007669"/>
    <property type="project" value="InterPro"/>
</dbReference>
<dbReference type="PANTHER" id="PTHR46124">
    <property type="entry name" value="D-AMINOACYL-TRNA DEACYLASE"/>
    <property type="match status" value="1"/>
</dbReference>
<evidence type="ECO:0000313" key="5">
    <source>
        <dbReference type="Proteomes" id="UP000019205"/>
    </source>
</evidence>
<dbReference type="SUPFAM" id="SSF51556">
    <property type="entry name" value="Metallo-dependent hydrolases"/>
    <property type="match status" value="1"/>
</dbReference>
<feature type="binding site" evidence="3">
    <location>
        <position position="126"/>
    </location>
    <ligand>
        <name>a divalent metal cation</name>
        <dbReference type="ChEBI" id="CHEBI:60240"/>
        <label>2</label>
    </ligand>
</feature>
<dbReference type="HOGENOM" id="CLU_031506_5_1_6"/>
<dbReference type="Proteomes" id="UP000019205">
    <property type="component" value="Chromosome"/>
</dbReference>
<name>A4A4F8_9GAMM</name>
<reference evidence="4 5" key="2">
    <citation type="journal article" date="2009" name="PLoS ONE">
        <title>The photosynthetic apparatus and its regulation in the aerobic gammaproteobacterium Congregibacter litoralis gen. nov., sp. nov.</title>
        <authorList>
            <person name="Spring S."/>
            <person name="Lunsdorf H."/>
            <person name="Fuchs B.M."/>
            <person name="Tindall B.J."/>
        </authorList>
    </citation>
    <scope>NUCLEOTIDE SEQUENCE [LARGE SCALE GENOMIC DNA]</scope>
    <source>
        <strain evidence="4">KT71</strain>
    </source>
</reference>
<protein>
    <submittedName>
        <fullName evidence="4">Mg-dependent DNase</fullName>
        <ecNumber evidence="4">3.1.21.-</ecNumber>
    </submittedName>
</protein>
<feature type="binding site" evidence="3">
    <location>
        <position position="88"/>
    </location>
    <ligand>
        <name>a divalent metal cation</name>
        <dbReference type="ChEBI" id="CHEBI:60240"/>
        <label>1</label>
    </ligand>
</feature>
<sequence length="244" mass="27151">MSPVSIDMHCHLDLYPEPIKVAAECKARGTYVLSVTTTPKAWDGTCKLAEGSQRIRTALGLHPQLAHQRSNELELFDALLPGAKYVGEIGLDGGKDFKEHWEVQLMVFRHILSSVNRAGGRIVSIHSRASAEAILDELESIDSIPILHWFTGTKTQLKRAIDLGCWFSVGPAMLNTKNGAELALNIPKDRLLTETDGPFARHRREPLQPWDSEIAVNQLADLWNCPVSDTTHILKNNFRSLLIS</sequence>
<keyword evidence="2 4" id="KW-0378">Hydrolase</keyword>
<dbReference type="NCBIfam" id="NF041926">
    <property type="entry name" value="QatD"/>
    <property type="match status" value="1"/>
</dbReference>
<feature type="binding site" evidence="3">
    <location>
        <position position="196"/>
    </location>
    <ligand>
        <name>a divalent metal cation</name>
        <dbReference type="ChEBI" id="CHEBI:60240"/>
        <label>1</label>
    </ligand>
</feature>
<feature type="binding site" evidence="3">
    <location>
        <position position="148"/>
    </location>
    <ligand>
        <name>a divalent metal cation</name>
        <dbReference type="ChEBI" id="CHEBI:60240"/>
        <label>2</label>
    </ligand>
</feature>
<dbReference type="PROSITE" id="PS01091">
    <property type="entry name" value="TATD_3"/>
    <property type="match status" value="1"/>
</dbReference>
<dbReference type="InterPro" id="IPR049677">
    <property type="entry name" value="QatD"/>
</dbReference>
<dbReference type="Gene3D" id="3.20.20.140">
    <property type="entry name" value="Metal-dependent hydrolases"/>
    <property type="match status" value="1"/>
</dbReference>
<accession>A4A4F8</accession>
<evidence type="ECO:0000256" key="1">
    <source>
        <dbReference type="ARBA" id="ARBA00009275"/>
    </source>
</evidence>
<keyword evidence="5" id="KW-1185">Reference proteome</keyword>
<dbReference type="EMBL" id="AAOA02000001">
    <property type="protein sequence ID" value="EAQ99581.1"/>
    <property type="molecule type" value="Genomic_DNA"/>
</dbReference>
<evidence type="ECO:0000256" key="3">
    <source>
        <dbReference type="PIRSR" id="PIRSR005902-1"/>
    </source>
</evidence>
<dbReference type="GO" id="GO:0046872">
    <property type="term" value="F:metal ion binding"/>
    <property type="evidence" value="ECO:0007669"/>
    <property type="project" value="UniProtKB-KW"/>
</dbReference>
<dbReference type="InterPro" id="IPR032466">
    <property type="entry name" value="Metal_Hydrolase"/>
</dbReference>
<dbReference type="PANTHER" id="PTHR46124:SF2">
    <property type="entry name" value="D-AMINOACYL-TRNA DEACYLASE"/>
    <property type="match status" value="1"/>
</dbReference>
<dbReference type="InterPro" id="IPR018228">
    <property type="entry name" value="DNase_TatD-rel_CS"/>
</dbReference>
<comment type="caution">
    <text evidence="4">The sequence shown here is derived from an EMBL/GenBank/DDBJ whole genome shotgun (WGS) entry which is preliminary data.</text>
</comment>
<keyword evidence="3" id="KW-0479">Metal-binding</keyword>
<dbReference type="EC" id="3.1.21.-" evidence="4"/>
<reference evidence="4 5" key="1">
    <citation type="journal article" date="2007" name="Proc. Natl. Acad. Sci. U.S.A.">
        <title>Characterization of a marine gammaproteobacterium capable of aerobic anoxygenic photosynthesis.</title>
        <authorList>
            <person name="Fuchs B.M."/>
            <person name="Spring S."/>
            <person name="Teeling H."/>
            <person name="Quast C."/>
            <person name="Wulf J."/>
            <person name="Schattenhofer M."/>
            <person name="Yan S."/>
            <person name="Ferriera S."/>
            <person name="Johnson J."/>
            <person name="Glockner F.O."/>
            <person name="Amann R."/>
        </authorList>
    </citation>
    <scope>NUCLEOTIDE SEQUENCE [LARGE SCALE GENOMIC DNA]</scope>
    <source>
        <strain evidence="4">KT71</strain>
    </source>
</reference>
<dbReference type="STRING" id="314285.KT71_17966"/>